<keyword evidence="1" id="KW-0472">Membrane</keyword>
<feature type="transmembrane region" description="Helical" evidence="1">
    <location>
        <begin position="59"/>
        <end position="79"/>
    </location>
</feature>
<name>A0A8X6SQF3_TRICX</name>
<dbReference type="EMBL" id="BMAU01021338">
    <property type="protein sequence ID" value="GFY16396.1"/>
    <property type="molecule type" value="Genomic_DNA"/>
</dbReference>
<proteinExistence type="predicted"/>
<keyword evidence="1" id="KW-0812">Transmembrane</keyword>
<comment type="caution">
    <text evidence="2">The sequence shown here is derived from an EMBL/GenBank/DDBJ whole genome shotgun (WGS) entry which is preliminary data.</text>
</comment>
<reference evidence="2" key="1">
    <citation type="submission" date="2020-08" db="EMBL/GenBank/DDBJ databases">
        <title>Multicomponent nature underlies the extraordinary mechanical properties of spider dragline silk.</title>
        <authorList>
            <person name="Kono N."/>
            <person name="Nakamura H."/>
            <person name="Mori M."/>
            <person name="Yoshida Y."/>
            <person name="Ohtoshi R."/>
            <person name="Malay A.D."/>
            <person name="Moran D.A.P."/>
            <person name="Tomita M."/>
            <person name="Numata K."/>
            <person name="Arakawa K."/>
        </authorList>
    </citation>
    <scope>NUCLEOTIDE SEQUENCE</scope>
</reference>
<evidence type="ECO:0000313" key="2">
    <source>
        <dbReference type="EMBL" id="GFY16396.1"/>
    </source>
</evidence>
<keyword evidence="1" id="KW-1133">Transmembrane helix</keyword>
<gene>
    <name evidence="2" type="ORF">TNCV_2350391</name>
</gene>
<keyword evidence="3" id="KW-1185">Reference proteome</keyword>
<dbReference type="Proteomes" id="UP000887159">
    <property type="component" value="Unassembled WGS sequence"/>
</dbReference>
<evidence type="ECO:0000313" key="3">
    <source>
        <dbReference type="Proteomes" id="UP000887159"/>
    </source>
</evidence>
<dbReference type="AlphaFoldDB" id="A0A8X6SQF3"/>
<protein>
    <submittedName>
        <fullName evidence="2">Uncharacterized protein</fullName>
    </submittedName>
</protein>
<evidence type="ECO:0000256" key="1">
    <source>
        <dbReference type="SAM" id="Phobius"/>
    </source>
</evidence>
<organism evidence="2 3">
    <name type="scientific">Trichonephila clavipes</name>
    <name type="common">Golden silk orbweaver</name>
    <name type="synonym">Nephila clavipes</name>
    <dbReference type="NCBI Taxonomy" id="2585209"/>
    <lineage>
        <taxon>Eukaryota</taxon>
        <taxon>Metazoa</taxon>
        <taxon>Ecdysozoa</taxon>
        <taxon>Arthropoda</taxon>
        <taxon>Chelicerata</taxon>
        <taxon>Arachnida</taxon>
        <taxon>Araneae</taxon>
        <taxon>Araneomorphae</taxon>
        <taxon>Entelegynae</taxon>
        <taxon>Araneoidea</taxon>
        <taxon>Nephilidae</taxon>
        <taxon>Trichonephila</taxon>
    </lineage>
</organism>
<sequence length="81" mass="9226">MEHLFCWPIPAVSGQSLASNGPAVDRDLNLVFGHTEATHNKFLSSPTKYTEPSDRKFWFGHRLNCFTTLCVTTIIFAYCRM</sequence>
<accession>A0A8X6SQF3</accession>